<dbReference type="InterPro" id="IPR002716">
    <property type="entry name" value="PIN_dom"/>
</dbReference>
<evidence type="ECO:0000259" key="2">
    <source>
        <dbReference type="PROSITE" id="PS50926"/>
    </source>
</evidence>
<accession>A0A0G0L6M1</accession>
<keyword evidence="1" id="KW-1133">Transmembrane helix</keyword>
<sequence>MKVYDLFIEINNTQFPLFLMILVLSVIVLISVRYLLKISAPYFFLGMVGLILGIVIGSILSSPLTKLPGSIGVWFPPIVNIFITIAVLDLFLAQGKALSKILVPYLNKNSHQPTWSDNIYVIDTSILIDGRIRKIVEIDFLIGKYLLSSLVIKELRRLADENNEYKKIRGQRGLDVLSSLTKHSKITLEIVNQHFSKSVDDSLVELAKNHHAQLLTADVALMKVAEIANVRAMSIAELADSLKPMMIPGEELEIHIIEKGKTKYQGIGYLADGTMVVVRDGHEKIGQTVNIRVEKIHQTTTGTIIFAEMIYNQIK</sequence>
<keyword evidence="1" id="KW-0472">Membrane</keyword>
<proteinExistence type="predicted"/>
<feature type="transmembrane region" description="Helical" evidence="1">
    <location>
        <begin position="15"/>
        <end position="35"/>
    </location>
</feature>
<dbReference type="Gene3D" id="3.40.50.1010">
    <property type="entry name" value="5'-nuclease"/>
    <property type="match status" value="1"/>
</dbReference>
<dbReference type="InterPro" id="IPR002792">
    <property type="entry name" value="TRAM_dom"/>
</dbReference>
<evidence type="ECO:0000313" key="4">
    <source>
        <dbReference type="Proteomes" id="UP000033934"/>
    </source>
</evidence>
<protein>
    <recommendedName>
        <fullName evidence="2">TRAM domain-containing protein</fullName>
    </recommendedName>
</protein>
<dbReference type="AlphaFoldDB" id="A0A0G0L6M1"/>
<organism evidence="3 4">
    <name type="scientific">Berkelbacteria bacterium GW2011_GWA2_38_9</name>
    <dbReference type="NCBI Taxonomy" id="1618334"/>
    <lineage>
        <taxon>Bacteria</taxon>
        <taxon>Candidatus Berkelbacteria</taxon>
    </lineage>
</organism>
<dbReference type="EMBL" id="LBVO01000048">
    <property type="protein sequence ID" value="KKQ87663.1"/>
    <property type="molecule type" value="Genomic_DNA"/>
</dbReference>
<evidence type="ECO:0000256" key="1">
    <source>
        <dbReference type="SAM" id="Phobius"/>
    </source>
</evidence>
<dbReference type="SUPFAM" id="SSF88723">
    <property type="entry name" value="PIN domain-like"/>
    <property type="match status" value="1"/>
</dbReference>
<dbReference type="SMART" id="SM00670">
    <property type="entry name" value="PINc"/>
    <property type="match status" value="1"/>
</dbReference>
<feature type="transmembrane region" description="Helical" evidence="1">
    <location>
        <begin position="73"/>
        <end position="92"/>
    </location>
</feature>
<keyword evidence="1" id="KW-0812">Transmembrane</keyword>
<dbReference type="InterPro" id="IPR029060">
    <property type="entry name" value="PIN-like_dom_sf"/>
</dbReference>
<feature type="transmembrane region" description="Helical" evidence="1">
    <location>
        <begin position="42"/>
        <end position="61"/>
    </location>
</feature>
<comment type="caution">
    <text evidence="3">The sequence shown here is derived from an EMBL/GenBank/DDBJ whole genome shotgun (WGS) entry which is preliminary data.</text>
</comment>
<reference evidence="3 4" key="1">
    <citation type="journal article" date="2015" name="Nature">
        <title>rRNA introns, odd ribosomes, and small enigmatic genomes across a large radiation of phyla.</title>
        <authorList>
            <person name="Brown C.T."/>
            <person name="Hug L.A."/>
            <person name="Thomas B.C."/>
            <person name="Sharon I."/>
            <person name="Castelle C.J."/>
            <person name="Singh A."/>
            <person name="Wilkins M.J."/>
            <person name="Williams K.H."/>
            <person name="Banfield J.F."/>
        </authorList>
    </citation>
    <scope>NUCLEOTIDE SEQUENCE [LARGE SCALE GENOMIC DNA]</scope>
</reference>
<name>A0A0G0L6M1_9BACT</name>
<gene>
    <name evidence="3" type="ORF">UT11_C0048G0004</name>
</gene>
<dbReference type="Proteomes" id="UP000033934">
    <property type="component" value="Unassembled WGS sequence"/>
</dbReference>
<feature type="domain" description="TRAM" evidence="2">
    <location>
        <begin position="245"/>
        <end position="311"/>
    </location>
</feature>
<dbReference type="Pfam" id="PF01850">
    <property type="entry name" value="PIN"/>
    <property type="match status" value="1"/>
</dbReference>
<evidence type="ECO:0000313" key="3">
    <source>
        <dbReference type="EMBL" id="KKQ87663.1"/>
    </source>
</evidence>
<dbReference type="CDD" id="cd09877">
    <property type="entry name" value="PIN_YacL-like"/>
    <property type="match status" value="1"/>
</dbReference>
<dbReference type="Pfam" id="PF01938">
    <property type="entry name" value="TRAM"/>
    <property type="match status" value="1"/>
</dbReference>
<dbReference type="PROSITE" id="PS50926">
    <property type="entry name" value="TRAM"/>
    <property type="match status" value="1"/>
</dbReference>